<dbReference type="OrthoDB" id="9779790at2"/>
<keyword evidence="4" id="KW-0963">Cytoplasm</keyword>
<dbReference type="PROSITE" id="PS51721">
    <property type="entry name" value="G_CP"/>
    <property type="match status" value="1"/>
</dbReference>
<dbReference type="Gene3D" id="3.40.50.300">
    <property type="entry name" value="P-loop containing nucleotide triphosphate hydrolases"/>
    <property type="match status" value="1"/>
</dbReference>
<name>A0A1T4XRG7_9CLOT</name>
<dbReference type="AlphaFoldDB" id="A0A1T4XRG7"/>
<dbReference type="PRINTS" id="PR00326">
    <property type="entry name" value="GTP1OBG"/>
</dbReference>
<dbReference type="InterPro" id="IPR027417">
    <property type="entry name" value="P-loop_NTPase"/>
</dbReference>
<comment type="function">
    <text evidence="4">Required for a late step of 50S ribosomal subunit assembly. Has GTPase activity.</text>
</comment>
<keyword evidence="2 4" id="KW-0547">Nucleotide-binding</keyword>
<dbReference type="STRING" id="1147123.SAMN05443428_11211"/>
<reference evidence="8" key="1">
    <citation type="submission" date="2017-02" db="EMBL/GenBank/DDBJ databases">
        <authorList>
            <person name="Varghese N."/>
            <person name="Submissions S."/>
        </authorList>
    </citation>
    <scope>NUCLEOTIDE SEQUENCE [LARGE SCALE GENOMIC DNA]</scope>
    <source>
        <strain evidence="8">USBA 833</strain>
    </source>
</reference>
<protein>
    <recommendedName>
        <fullName evidence="1 4">Ribosome biogenesis GTPase A</fullName>
    </recommendedName>
</protein>
<feature type="binding site" evidence="5">
    <location>
        <begin position="130"/>
        <end position="135"/>
    </location>
    <ligand>
        <name>GTP</name>
        <dbReference type="ChEBI" id="CHEBI:37565"/>
    </ligand>
</feature>
<organism evidence="7 8">
    <name type="scientific">Caloramator quimbayensis</name>
    <dbReference type="NCBI Taxonomy" id="1147123"/>
    <lineage>
        <taxon>Bacteria</taxon>
        <taxon>Bacillati</taxon>
        <taxon>Bacillota</taxon>
        <taxon>Clostridia</taxon>
        <taxon>Eubacteriales</taxon>
        <taxon>Clostridiaceae</taxon>
        <taxon>Caloramator</taxon>
    </lineage>
</organism>
<evidence type="ECO:0000256" key="5">
    <source>
        <dbReference type="PIRSR" id="PIRSR006230-1"/>
    </source>
</evidence>
<evidence type="ECO:0000259" key="6">
    <source>
        <dbReference type="PROSITE" id="PS51721"/>
    </source>
</evidence>
<feature type="domain" description="CP-type G" evidence="6">
    <location>
        <begin position="11"/>
        <end position="178"/>
    </location>
</feature>
<evidence type="ECO:0000256" key="3">
    <source>
        <dbReference type="ARBA" id="ARBA00023134"/>
    </source>
</evidence>
<keyword evidence="3 4" id="KW-0342">GTP-binding</keyword>
<dbReference type="Proteomes" id="UP000190105">
    <property type="component" value="Unassembled WGS sequence"/>
</dbReference>
<dbReference type="FunFam" id="3.40.50.300:FF:000590">
    <property type="entry name" value="Ribosome biogenesis GTPase A"/>
    <property type="match status" value="1"/>
</dbReference>
<dbReference type="GO" id="GO:0006412">
    <property type="term" value="P:translation"/>
    <property type="evidence" value="ECO:0007669"/>
    <property type="project" value="TreeGrafter"/>
</dbReference>
<comment type="similarity">
    <text evidence="4">Belongs to the TRAFAC class YlqF/YawG GTPase family. MTG1 subfamily.</text>
</comment>
<dbReference type="PIRSF" id="PIRSF006230">
    <property type="entry name" value="MG442"/>
    <property type="match status" value="1"/>
</dbReference>
<evidence type="ECO:0000313" key="8">
    <source>
        <dbReference type="Proteomes" id="UP000190105"/>
    </source>
</evidence>
<dbReference type="NCBIfam" id="TIGR03596">
    <property type="entry name" value="GTPase_YlqF"/>
    <property type="match status" value="1"/>
</dbReference>
<evidence type="ECO:0000313" key="7">
    <source>
        <dbReference type="EMBL" id="SKA92152.1"/>
    </source>
</evidence>
<feature type="binding site" evidence="5">
    <location>
        <begin position="58"/>
        <end position="61"/>
    </location>
    <ligand>
        <name>GTP</name>
        <dbReference type="ChEBI" id="CHEBI:37565"/>
    </ligand>
</feature>
<evidence type="ECO:0000256" key="1">
    <source>
        <dbReference type="ARBA" id="ARBA00014898"/>
    </source>
</evidence>
<dbReference type="GO" id="GO:0005737">
    <property type="term" value="C:cytoplasm"/>
    <property type="evidence" value="ECO:0007669"/>
    <property type="project" value="UniProtKB-SubCell"/>
</dbReference>
<sequence length="289" mass="33004">MNIQWYPGHMVKSKREIAESLKLIDIVIEILDARIPESSKNPEIDNIIGNKPKIVILNKCDLAEDTVTYEWIKYFKSKGYNSIDVDSSTGKNIQKVYNIVKETIKDKIERQMERGIIGRPIRALILGIPNVGKSTFINKLTSKSSAKTGDKPGVTRSRQWIKVNSSFELLDTPGILWPKFDDKKTALHLAFTRAIKDEVLDIEELSFEFIKEISQIKPNVITERYNIELSDNPIETIERIGKKRGCVVSGGNIDIIRTSNIILEDYRNGKMGKISLERPRKVDCNENER</sequence>
<dbReference type="EMBL" id="FUYH01000012">
    <property type="protein sequence ID" value="SKA92152.1"/>
    <property type="molecule type" value="Genomic_DNA"/>
</dbReference>
<dbReference type="InterPro" id="IPR006073">
    <property type="entry name" value="GTP-bd"/>
</dbReference>
<dbReference type="InterPro" id="IPR016478">
    <property type="entry name" value="GTPase_MTG1"/>
</dbReference>
<dbReference type="InterPro" id="IPR030378">
    <property type="entry name" value="G_CP_dom"/>
</dbReference>
<evidence type="ECO:0000256" key="4">
    <source>
        <dbReference type="PIRNR" id="PIRNR006230"/>
    </source>
</evidence>
<dbReference type="InterPro" id="IPR023179">
    <property type="entry name" value="GTP-bd_ortho_bundle_sf"/>
</dbReference>
<accession>A0A1T4XRG7</accession>
<evidence type="ECO:0000256" key="2">
    <source>
        <dbReference type="ARBA" id="ARBA00022741"/>
    </source>
</evidence>
<dbReference type="CDD" id="cd01856">
    <property type="entry name" value="YlqF"/>
    <property type="match status" value="1"/>
</dbReference>
<keyword evidence="8" id="KW-1185">Reference proteome</keyword>
<dbReference type="SUPFAM" id="SSF52540">
    <property type="entry name" value="P-loop containing nucleoside triphosphate hydrolases"/>
    <property type="match status" value="1"/>
</dbReference>
<dbReference type="GO" id="GO:0005525">
    <property type="term" value="F:GTP binding"/>
    <property type="evidence" value="ECO:0007669"/>
    <property type="project" value="UniProtKB-KW"/>
</dbReference>
<dbReference type="GO" id="GO:0003924">
    <property type="term" value="F:GTPase activity"/>
    <property type="evidence" value="ECO:0007669"/>
    <property type="project" value="TreeGrafter"/>
</dbReference>
<comment type="subcellular location">
    <subcellularLocation>
        <location evidence="4">Cytoplasm</location>
    </subcellularLocation>
</comment>
<dbReference type="PANTHER" id="PTHR45782">
    <property type="entry name" value="MITOCHONDRIAL RIBOSOME-ASSOCIATED GTPASE 1"/>
    <property type="match status" value="1"/>
</dbReference>
<dbReference type="RefSeq" id="WP_078696763.1">
    <property type="nucleotide sequence ID" value="NZ_FUYH01000012.1"/>
</dbReference>
<dbReference type="Gene3D" id="1.10.1580.10">
    <property type="match status" value="1"/>
</dbReference>
<feature type="binding site" evidence="5">
    <location>
        <position position="174"/>
    </location>
    <ligand>
        <name>GTP</name>
        <dbReference type="ChEBI" id="CHEBI:37565"/>
    </ligand>
</feature>
<gene>
    <name evidence="7" type="ORF">SAMN05443428_11211</name>
</gene>
<dbReference type="PANTHER" id="PTHR45782:SF4">
    <property type="entry name" value="MITOCHONDRIAL RIBOSOME-ASSOCIATED GTPASE 1"/>
    <property type="match status" value="1"/>
</dbReference>
<dbReference type="InterPro" id="IPR019991">
    <property type="entry name" value="GTP-bd_ribosome_bgen"/>
</dbReference>
<dbReference type="Pfam" id="PF01926">
    <property type="entry name" value="MMR_HSR1"/>
    <property type="match status" value="1"/>
</dbReference>
<proteinExistence type="inferred from homology"/>